<keyword evidence="3" id="KW-1185">Reference proteome</keyword>
<dbReference type="Proteomes" id="UP000000557">
    <property type="component" value="Chromosome"/>
</dbReference>
<dbReference type="Gene3D" id="3.40.720.10">
    <property type="entry name" value="Alkaline Phosphatase, subunit A"/>
    <property type="match status" value="2"/>
</dbReference>
<feature type="compositionally biased region" description="Polar residues" evidence="1">
    <location>
        <begin position="53"/>
        <end position="76"/>
    </location>
</feature>
<dbReference type="InParanoid" id="Q7NGG8"/>
<dbReference type="SUPFAM" id="SSF75011">
    <property type="entry name" value="3-carboxy-cis,cis-mucoante lactonizing enzyme"/>
    <property type="match status" value="1"/>
</dbReference>
<dbReference type="EnsemblBacteria" id="BAC91142">
    <property type="protein sequence ID" value="BAC91142"/>
    <property type="gene ID" value="BAC91142"/>
</dbReference>
<evidence type="ECO:0000313" key="3">
    <source>
        <dbReference type="Proteomes" id="UP000000557"/>
    </source>
</evidence>
<dbReference type="SUPFAM" id="SSF53649">
    <property type="entry name" value="Alkaline phosphatase-like"/>
    <property type="match status" value="1"/>
</dbReference>
<dbReference type="STRING" id="251221.gene:10760709"/>
<dbReference type="PANTHER" id="PTHR47197:SF3">
    <property type="entry name" value="DIHYDRO-HEME D1 DEHYDROGENASE"/>
    <property type="match status" value="1"/>
</dbReference>
<dbReference type="AlphaFoldDB" id="Q7NGG8"/>
<dbReference type="PANTHER" id="PTHR47197">
    <property type="entry name" value="PROTEIN NIRF"/>
    <property type="match status" value="1"/>
</dbReference>
<name>Q7NGG8_GLOVI</name>
<protein>
    <submittedName>
        <fullName evidence="2">Glr3201 protein</fullName>
    </submittedName>
</protein>
<dbReference type="EMBL" id="BA000045">
    <property type="protein sequence ID" value="BAC91142.1"/>
    <property type="molecule type" value="Genomic_DNA"/>
</dbReference>
<evidence type="ECO:0000256" key="1">
    <source>
        <dbReference type="SAM" id="MobiDB-lite"/>
    </source>
</evidence>
<evidence type="ECO:0000313" key="2">
    <source>
        <dbReference type="EMBL" id="BAC91142.1"/>
    </source>
</evidence>
<dbReference type="InterPro" id="IPR051200">
    <property type="entry name" value="Host-pathogen_enzymatic-act"/>
</dbReference>
<feature type="region of interest" description="Disordered" evidence="1">
    <location>
        <begin position="31"/>
        <end position="78"/>
    </location>
</feature>
<dbReference type="eggNOG" id="COG3391">
    <property type="taxonomic scope" value="Bacteria"/>
</dbReference>
<reference evidence="2 3" key="2">
    <citation type="journal article" date="2003" name="DNA Res.">
        <title>Complete genome structure of Gloeobacter violaceus PCC 7421, a cyanobacterium that lacks thylakoids (supplement).</title>
        <authorList>
            <person name="Nakamura Y."/>
            <person name="Kaneko T."/>
            <person name="Sato S."/>
            <person name="Mimuro M."/>
            <person name="Miyashita H."/>
            <person name="Tsuchiya T."/>
            <person name="Sasamoto S."/>
            <person name="Watanabe A."/>
            <person name="Kawashima K."/>
            <person name="Kishida Y."/>
            <person name="Kiyokawa C."/>
            <person name="Kohara M."/>
            <person name="Matsumoto M."/>
            <person name="Matsuno A."/>
            <person name="Nakazaki N."/>
            <person name="Shimpo S."/>
            <person name="Takeuchi C."/>
            <person name="Yamada M."/>
            <person name="Tabata S."/>
        </authorList>
    </citation>
    <scope>NUCLEOTIDE SEQUENCE [LARGE SCALE GENOMIC DNA]</scope>
    <source>
        <strain evidence="3">ATCC 29082 / PCC 7421</strain>
    </source>
</reference>
<dbReference type="InterPro" id="IPR017850">
    <property type="entry name" value="Alkaline_phosphatase_core_sf"/>
</dbReference>
<dbReference type="PATRIC" id="fig|251221.4.peg.3232"/>
<organism evidence="2 3">
    <name type="scientific">Gloeobacter violaceus (strain ATCC 29082 / PCC 7421)</name>
    <dbReference type="NCBI Taxonomy" id="251221"/>
    <lineage>
        <taxon>Bacteria</taxon>
        <taxon>Bacillati</taxon>
        <taxon>Cyanobacteriota</taxon>
        <taxon>Cyanophyceae</taxon>
        <taxon>Gloeobacterales</taxon>
        <taxon>Gloeobacteraceae</taxon>
        <taxon>Gloeobacter</taxon>
    </lineage>
</organism>
<dbReference type="OrthoDB" id="145213at2"/>
<dbReference type="PhylomeDB" id="Q7NGG8"/>
<proteinExistence type="predicted"/>
<reference evidence="2 3" key="1">
    <citation type="journal article" date="2003" name="DNA Res.">
        <title>Complete genome structure of Gloeobacter violaceus PCC 7421, a cyanobacterium that lacks thylakoids.</title>
        <authorList>
            <person name="Nakamura Y."/>
            <person name="Kaneko T."/>
            <person name="Sato S."/>
            <person name="Mimuro M."/>
            <person name="Miyashita H."/>
            <person name="Tsuchiya T."/>
            <person name="Sasamoto S."/>
            <person name="Watanabe A."/>
            <person name="Kawashima K."/>
            <person name="Kishida Y."/>
            <person name="Kiyokawa C."/>
            <person name="Kohara M."/>
            <person name="Matsumoto M."/>
            <person name="Matsuno A."/>
            <person name="Nakazaki N."/>
            <person name="Shimpo S."/>
            <person name="Takeuchi C."/>
            <person name="Yamada M."/>
            <person name="Tabata S."/>
        </authorList>
    </citation>
    <scope>NUCLEOTIDE SEQUENCE [LARGE SCALE GENOMIC DNA]</scope>
    <source>
        <strain evidence="3">ATCC 29082 / PCC 7421</strain>
    </source>
</reference>
<dbReference type="KEGG" id="gvi:glr3201"/>
<dbReference type="Gene3D" id="2.130.10.10">
    <property type="entry name" value="YVTN repeat-like/Quinoprotein amine dehydrogenase"/>
    <property type="match status" value="2"/>
</dbReference>
<gene>
    <name evidence="2" type="ordered locus">glr3201</name>
</gene>
<dbReference type="InterPro" id="IPR015943">
    <property type="entry name" value="WD40/YVTN_repeat-like_dom_sf"/>
</dbReference>
<sequence>MKLGHRIFWSVLATSTALVCFQPFARTAAQQQDRSVNDRPAGLQSGEILPTGQKITPTASRGSTFQHLKPDTSTSPDLAAGHAVSTATSPDGNTLLVLTSGYNFYATPTGSIADEYVFVYDIRGSSPKKIQVLQVPNTFNGIAWNPNGKAFYVAGGADDNVHIYEQVGGAWTEATPAIPLGHAEGVGLNVGAIAAGLAVNQRGDRLVVANFYNDSLSIVDLTARAKVAEVELRPGKIDPSRSGVPGGDYPFWVAIKGDRKAYVSSPRSREIVVVDLGSDAATVAGRIPVEGQPNKMILNRRQDRLYVALDNSDTVGVIDTLNDRVIEKIGTTAPQFLLSNRKGYKGSNPNSLALSADERTLYVTNGGTNSVAVIRLGVGARSPERDGSRELLAAESSEAARAPESRVIALIPTGWYPNSVSLNKDGSRLYVVNGKSKAGPNPAYSNPEANQYVLQLMKAGLLTLPVPSGQELVKLTWQVASNNNFMPVADHRRQARVMASLREKIQHVIYVVKENRTYDQVLGDLEKGNGDPALTSLPEPITPNHHRLARRFVTLDNFYDSGGVSGDGWNWTTAARTTDFTEKAMPPSYAGRGPSYDFQGINRNINVGYPTLEQRIEAKPQTPNDPDILPGLADVAAPDGSGGQIGNGYLWDAALRAQRTVRHYGHFTDYDRYSLPTTDPAFIPPVRRPFAEGVVVSFATKRTLQAVNDPYYRGYDMKYPDFWLFKEWEREFDGYVQKRNLPALSLVALPHDHFGSFAEAIDGVDTVETQMADNDYALGLLVEKVSKSPYKDNTLIFVIEDDAQDGPDHVDAQRSIAFVVGPYVKQGPVVSTHYTTVSMVRTIADVLGIEPLGLYDGFAAPMADVFDLQQKTWTYTAVVPEVLRTTGLPLPPRTAGNSLPLTKYAAAYAKPRRTAAYWAEKTKNHNFTERDNLDTANFNRTLWTGLMGDTAAYPTVRHRRDMRHDRQRLLAAWRQSKSAPVRADVQSSR</sequence>
<accession>Q7NGG8</accession>
<dbReference type="HOGENOM" id="CLU_012789_0_0_3"/>
<dbReference type="RefSeq" id="WP_011143193.1">
    <property type="nucleotide sequence ID" value="NC_005125.1"/>
</dbReference>